<proteinExistence type="predicted"/>
<reference evidence="1" key="1">
    <citation type="submission" date="2020-08" db="EMBL/GenBank/DDBJ databases">
        <title>Bridging the membrane lipid divide: bacteria of the FCB group superphylum have the potential to synthesize archaeal ether lipids.</title>
        <authorList>
            <person name="Villanueva L."/>
            <person name="von Meijenfeldt F.A.B."/>
            <person name="Westbye A.B."/>
            <person name="Yadav S."/>
            <person name="Hopmans E.C."/>
            <person name="Dutilh B.E."/>
            <person name="Sinninghe Damste J.S."/>
        </authorList>
    </citation>
    <scope>NUCLEOTIDE SEQUENCE</scope>
    <source>
        <strain evidence="1">NIOZ-UU157</strain>
    </source>
</reference>
<protein>
    <submittedName>
        <fullName evidence="1">Uncharacterized protein</fullName>
    </submittedName>
</protein>
<accession>A0A7S9XFK9</accession>
<organism evidence="1">
    <name type="scientific">Virus NIOZ-UU157</name>
    <dbReference type="NCBI Taxonomy" id="2763269"/>
    <lineage>
        <taxon>Viruses</taxon>
    </lineage>
</organism>
<evidence type="ECO:0000313" key="1">
    <source>
        <dbReference type="EMBL" id="QPI16359.1"/>
    </source>
</evidence>
<gene>
    <name evidence="1" type="ORF">NIOZUU157_00249</name>
</gene>
<name>A0A7S9XFK9_9VIRU</name>
<dbReference type="EMBL" id="MW030559">
    <property type="protein sequence ID" value="QPI16359.1"/>
    <property type="molecule type" value="Genomic_DNA"/>
</dbReference>
<sequence length="65" mass="7466">MNEMYVVLWIVLAAGIYYSFREHGKNQYNEGMSDAVCMHHTGELEYKVVRNNNGEEDVQIKINGG</sequence>